<dbReference type="PIRSF" id="PIRSF018637">
    <property type="entry name" value="TrmK"/>
    <property type="match status" value="1"/>
</dbReference>
<dbReference type="RefSeq" id="WP_257529335.1">
    <property type="nucleotide sequence ID" value="NZ_JANKAS010000002.1"/>
</dbReference>
<dbReference type="AlphaFoldDB" id="A0AAE3HFZ0"/>
<dbReference type="SUPFAM" id="SSF53335">
    <property type="entry name" value="S-adenosyl-L-methionine-dependent methyltransferases"/>
    <property type="match status" value="1"/>
</dbReference>
<reference evidence="1" key="1">
    <citation type="submission" date="2022-07" db="EMBL/GenBank/DDBJ databases">
        <title>Enhanced cultured diversity of the mouse gut microbiota enables custom-made synthetic communities.</title>
        <authorList>
            <person name="Afrizal A."/>
        </authorList>
    </citation>
    <scope>NUCLEOTIDE SEQUENCE</scope>
    <source>
        <strain evidence="1">DSM 28593</strain>
    </source>
</reference>
<dbReference type="PANTHER" id="PTHR38451">
    <property type="entry name" value="TRNA (ADENINE(22)-N(1))-METHYLTRANSFERASE"/>
    <property type="match status" value="1"/>
</dbReference>
<keyword evidence="2" id="KW-1185">Reference proteome</keyword>
<dbReference type="InterPro" id="IPR006901">
    <property type="entry name" value="TrmK"/>
</dbReference>
<protein>
    <submittedName>
        <fullName evidence="1">Class I SAM-dependent methyltransferase</fullName>
    </submittedName>
</protein>
<dbReference type="Pfam" id="PF12847">
    <property type="entry name" value="Methyltransf_18"/>
    <property type="match status" value="1"/>
</dbReference>
<keyword evidence="1" id="KW-0808">Transferase</keyword>
<dbReference type="Proteomes" id="UP001205748">
    <property type="component" value="Unassembled WGS sequence"/>
</dbReference>
<proteinExistence type="predicted"/>
<comment type="caution">
    <text evidence="1">The sequence shown here is derived from an EMBL/GenBank/DDBJ whole genome shotgun (WGS) entry which is preliminary data.</text>
</comment>
<accession>A0AAE3HFZ0</accession>
<evidence type="ECO:0000313" key="2">
    <source>
        <dbReference type="Proteomes" id="UP001205748"/>
    </source>
</evidence>
<keyword evidence="1" id="KW-0489">Methyltransferase</keyword>
<name>A0AAE3HFZ0_9FIRM</name>
<dbReference type="GO" id="GO:0032259">
    <property type="term" value="P:methylation"/>
    <property type="evidence" value="ECO:0007669"/>
    <property type="project" value="UniProtKB-KW"/>
</dbReference>
<organism evidence="1 2">
    <name type="scientific">Irregularibacter muris</name>
    <dbReference type="NCBI Taxonomy" id="1796619"/>
    <lineage>
        <taxon>Bacteria</taxon>
        <taxon>Bacillati</taxon>
        <taxon>Bacillota</taxon>
        <taxon>Clostridia</taxon>
        <taxon>Eubacteriales</taxon>
        <taxon>Eubacteriaceae</taxon>
        <taxon>Irregularibacter</taxon>
    </lineage>
</organism>
<gene>
    <name evidence="1" type="ORF">NSA47_02605</name>
</gene>
<dbReference type="GO" id="GO:0160105">
    <property type="term" value="F:tRNA (adenine(22)-N1)-methyltransferase activity"/>
    <property type="evidence" value="ECO:0007669"/>
    <property type="project" value="InterPro"/>
</dbReference>
<evidence type="ECO:0000313" key="1">
    <source>
        <dbReference type="EMBL" id="MCR1897878.1"/>
    </source>
</evidence>
<dbReference type="Gene3D" id="3.40.50.150">
    <property type="entry name" value="Vaccinia Virus protein VP39"/>
    <property type="match status" value="1"/>
</dbReference>
<dbReference type="PANTHER" id="PTHR38451:SF1">
    <property type="entry name" value="TRNA (ADENINE(22)-N(1))-METHYLTRANSFERASE"/>
    <property type="match status" value="1"/>
</dbReference>
<sequence length="229" mass="25920">MNLTPRLQVVAKHVPKNTICGDIGTDHAYIPLYLIKNGICPKVIATDVNKGPINIAQEQINSAGYSKYIETRLGDGLQPIKPREINSVVIAGMGGLLIRNILEASPEVTRGIKTFILQPMVAQRELKEYLLKNNYTIIEEDLAQEDRRIYEIIIATHGKQDLEHPIFLDVGKSLIDKKHPLLKPLIHRKKAKLQKIVHQCEGKRTINAEERIKECLDKIQSLEEVGKWL</sequence>
<dbReference type="InterPro" id="IPR029063">
    <property type="entry name" value="SAM-dependent_MTases_sf"/>
</dbReference>
<dbReference type="EMBL" id="JANKAS010000002">
    <property type="protein sequence ID" value="MCR1897878.1"/>
    <property type="molecule type" value="Genomic_DNA"/>
</dbReference>